<evidence type="ECO:0000256" key="9">
    <source>
        <dbReference type="SAM" id="MobiDB-lite"/>
    </source>
</evidence>
<gene>
    <name evidence="13" type="ORF">HYDPIDRAFT_176581</name>
</gene>
<dbReference type="SUPFAM" id="SSF52540">
    <property type="entry name" value="P-loop containing nucleoside triphosphate hydrolases"/>
    <property type="match status" value="2"/>
</dbReference>
<evidence type="ECO:0000256" key="5">
    <source>
        <dbReference type="ARBA" id="ARBA00022741"/>
    </source>
</evidence>
<feature type="transmembrane region" description="Helical" evidence="10">
    <location>
        <begin position="490"/>
        <end position="508"/>
    </location>
</feature>
<dbReference type="EMBL" id="KN839856">
    <property type="protein sequence ID" value="KIJ62235.1"/>
    <property type="molecule type" value="Genomic_DNA"/>
</dbReference>
<organism evidence="13 14">
    <name type="scientific">Hydnomerulius pinastri MD-312</name>
    <dbReference type="NCBI Taxonomy" id="994086"/>
    <lineage>
        <taxon>Eukaryota</taxon>
        <taxon>Fungi</taxon>
        <taxon>Dikarya</taxon>
        <taxon>Basidiomycota</taxon>
        <taxon>Agaricomycotina</taxon>
        <taxon>Agaricomycetes</taxon>
        <taxon>Agaricomycetidae</taxon>
        <taxon>Boletales</taxon>
        <taxon>Boletales incertae sedis</taxon>
        <taxon>Leucogyrophana</taxon>
    </lineage>
</organism>
<keyword evidence="3 10" id="KW-0812">Transmembrane</keyword>
<feature type="transmembrane region" description="Helical" evidence="10">
    <location>
        <begin position="1003"/>
        <end position="1029"/>
    </location>
</feature>
<feature type="domain" description="ABC transmembrane type-1" evidence="12">
    <location>
        <begin position="302"/>
        <end position="657"/>
    </location>
</feature>
<dbReference type="SUPFAM" id="SSF90123">
    <property type="entry name" value="ABC transporter transmembrane region"/>
    <property type="match status" value="2"/>
</dbReference>
<comment type="subcellular location">
    <subcellularLocation>
        <location evidence="1">Membrane</location>
        <topology evidence="1">Multi-pass membrane protein</topology>
    </subcellularLocation>
</comment>
<feature type="domain" description="ABC transporter" evidence="11">
    <location>
        <begin position="1322"/>
        <end position="1558"/>
    </location>
</feature>
<evidence type="ECO:0000256" key="3">
    <source>
        <dbReference type="ARBA" id="ARBA00022692"/>
    </source>
</evidence>
<dbReference type="OrthoDB" id="6500128at2759"/>
<evidence type="ECO:0000256" key="2">
    <source>
        <dbReference type="ARBA" id="ARBA00022448"/>
    </source>
</evidence>
<sequence>MWSNSLVLPFYAACASAIILLLRFICLSYPGQLLRRSLSRLVSRAKQNSPTVAEESPELNYDRGPLIAQLGGPVIYGFKLARFLGCLVFLGLALATPLEANNEAARQQGYLPMLVHTEWPQLASIATAAYASLLGLVSVTTSFSNSRLASQHLAAVLLVLFSAFACRDLYPLLTFNEKPEDLLEGRLLWAKVVILTIISVALPLVVPSQYIPVDPANRSEFPHPEQTASWLSSCLYLWLDPIVFMAQRMDHLSHDKLPPLADYDYSRNLKKRSFPHLDSFSNRKRRHLFFSLMRVFRTEYTILTLLVVLRVITTLAAPIGVNYLLQYLENGGEGAVIRPWVWIAWIFIGQFMGSILYQWYIFFSTGTVVRTEGIITQLIFEHALRIRMKAELPDNDKGSGSAASTPDSASIAESSTVVEGSRESSVDDVQSSSASTTASSTAKGKQKAKDKTDGADAQAKKPQSSADNLIGKINNLVTTDLNTITDGRDFLMVFPYVPLQIGLCIWFLYNILGWSAFVALAVMVACFPLPGLVSKRIQSVQKTKMEKTDARVQMVTETMNVLRMIKLFGWEKKMEARMSEKREVELQWIWKFKLLELVINNINNVIPLLTMMACYSTYTLIMGKELTASRVFSSMTVFDIMRDQLQMVFWILPSLISAKVSLGRVNDFLNDTELLDEFATQEDKPRLFVQDQSGEESDLIGFREAAFTWSNDSSRGGAPKRRFKLRIDDELFFKSGCINLIVGPTGAGKTSMLMALLGEMHFLPSGPTSWFHLPRKGGVAYAAQESWVQNETIKDNILFGAPYDEERYKKVLHQCALERDLELFEAGDRTEVGEKGLTLSGGQKARVTLARAVYSSANILLLDDVLAALDVHTAKWIINKCFAGDLIKNRTVILVTHNVAMASSVAQYIVALNSNGHIVSQGSISEVIAKDDRLAAEIAKEQVVLEKEEQTIDNSVPTSEANGKSNAKTDGKLVMSEEILVGRVSWPAFKLFLTSMGGSHAMLFWFGYWFFMAANEIAIIGQTWFLGYWSSQYESHPASEVDVRHYLKLYALILLIPCIMYSPGYMIYFHGALRASRMLHKRLMDAVLGTTLRWLDTTPTSRVITRCTQDIRAIDGIFPQGITWVLELSLVVLSRLLAVVILTPTFIIPGILVGVIGGWFGRIYLKAQLSIKREMSNAKAPVLGHFGAAIAGLTSIRAYGAQKAFQEESLDRIDRYTKSARMFYNVNRWVCIRVDLVGSVFTTALAAYLVYGRTRDASNVGFSLNMAVGFSSMILYLVRIMNNVEVNANSIERINSYLNIEQEPKSTEGGQPPAYWPASGEVVVENLSARYSSDGPKVLQDLSFKIKSGERVGIVGRTGSGKSSLTLSLLRCIPTEGTVYFDGIPTSGMNLEALRSNVTIIPQIPELLSGTLRQNLDPFDQCDDATLNNALRSAGLFSVQEDTDDGRLTLDSPIASGGGNLSVGQRQILALARAMIRGSKLLILDEATSAIDYKTDTAIQSSLRNEMQDVTQLIIAHRLQTIMDADKIMVLDAGEIVEFGTPLELLQNENGKLKALVDESGDKDILYAMAAGEKVESAESN</sequence>
<feature type="region of interest" description="Disordered" evidence="9">
    <location>
        <begin position="949"/>
        <end position="968"/>
    </location>
</feature>
<dbReference type="PROSITE" id="PS50929">
    <property type="entry name" value="ABC_TM1F"/>
    <property type="match status" value="2"/>
</dbReference>
<dbReference type="InterPro" id="IPR011527">
    <property type="entry name" value="ABC1_TM_dom"/>
</dbReference>
<protein>
    <recommendedName>
        <fullName evidence="15">P-loop containing nucleoside triphosphate hydrolase protein</fullName>
    </recommendedName>
</protein>
<evidence type="ECO:0000256" key="4">
    <source>
        <dbReference type="ARBA" id="ARBA00022737"/>
    </source>
</evidence>
<dbReference type="Gene3D" id="3.40.50.300">
    <property type="entry name" value="P-loop containing nucleotide triphosphate hydrolases"/>
    <property type="match status" value="2"/>
</dbReference>
<dbReference type="CDD" id="cd18604">
    <property type="entry name" value="ABC_6TM_VMR1_D2_like"/>
    <property type="match status" value="1"/>
</dbReference>
<evidence type="ECO:0000313" key="13">
    <source>
        <dbReference type="EMBL" id="KIJ62235.1"/>
    </source>
</evidence>
<feature type="transmembrane region" description="Helical" evidence="10">
    <location>
        <begin position="514"/>
        <end position="533"/>
    </location>
</feature>
<keyword evidence="7 10" id="KW-1133">Transmembrane helix</keyword>
<keyword evidence="6" id="KW-0067">ATP-binding</keyword>
<evidence type="ECO:0000256" key="8">
    <source>
        <dbReference type="ARBA" id="ARBA00023136"/>
    </source>
</evidence>
<feature type="compositionally biased region" description="Polar residues" evidence="9">
    <location>
        <begin position="952"/>
        <end position="968"/>
    </location>
</feature>
<dbReference type="Gene3D" id="1.20.1560.10">
    <property type="entry name" value="ABC transporter type 1, transmembrane domain"/>
    <property type="match status" value="2"/>
</dbReference>
<feature type="transmembrane region" description="Helical" evidence="10">
    <location>
        <begin position="122"/>
        <end position="143"/>
    </location>
</feature>
<keyword evidence="4" id="KW-0677">Repeat</keyword>
<dbReference type="PROSITE" id="PS50893">
    <property type="entry name" value="ABC_TRANSPORTER_2"/>
    <property type="match status" value="2"/>
</dbReference>
<dbReference type="InterPro" id="IPR017871">
    <property type="entry name" value="ABC_transporter-like_CS"/>
</dbReference>
<dbReference type="FunFam" id="3.40.50.300:FF:000838">
    <property type="entry name" value="ABC multidrug transporter (Eurofung)"/>
    <property type="match status" value="1"/>
</dbReference>
<dbReference type="InterPro" id="IPR003439">
    <property type="entry name" value="ABC_transporter-like_ATP-bd"/>
</dbReference>
<dbReference type="CDD" id="cd03250">
    <property type="entry name" value="ABCC_MRP_domain1"/>
    <property type="match status" value="1"/>
</dbReference>
<dbReference type="PROSITE" id="PS00211">
    <property type="entry name" value="ABC_TRANSPORTER_1"/>
    <property type="match status" value="1"/>
</dbReference>
<keyword evidence="2" id="KW-0813">Transport</keyword>
<reference evidence="13 14" key="1">
    <citation type="submission" date="2014-04" db="EMBL/GenBank/DDBJ databases">
        <title>Evolutionary Origins and Diversification of the Mycorrhizal Mutualists.</title>
        <authorList>
            <consortium name="DOE Joint Genome Institute"/>
            <consortium name="Mycorrhizal Genomics Consortium"/>
            <person name="Kohler A."/>
            <person name="Kuo A."/>
            <person name="Nagy L.G."/>
            <person name="Floudas D."/>
            <person name="Copeland A."/>
            <person name="Barry K.W."/>
            <person name="Cichocki N."/>
            <person name="Veneault-Fourrey C."/>
            <person name="LaButti K."/>
            <person name="Lindquist E.A."/>
            <person name="Lipzen A."/>
            <person name="Lundell T."/>
            <person name="Morin E."/>
            <person name="Murat C."/>
            <person name="Riley R."/>
            <person name="Ohm R."/>
            <person name="Sun H."/>
            <person name="Tunlid A."/>
            <person name="Henrissat B."/>
            <person name="Grigoriev I.V."/>
            <person name="Hibbett D.S."/>
            <person name="Martin F."/>
        </authorList>
    </citation>
    <scope>NUCLEOTIDE SEQUENCE [LARGE SCALE GENOMIC DNA]</scope>
    <source>
        <strain evidence="13 14">MD-312</strain>
    </source>
</reference>
<evidence type="ECO:0000313" key="14">
    <source>
        <dbReference type="Proteomes" id="UP000053820"/>
    </source>
</evidence>
<feature type="region of interest" description="Disordered" evidence="9">
    <location>
        <begin position="394"/>
        <end position="463"/>
    </location>
</feature>
<evidence type="ECO:0000256" key="1">
    <source>
        <dbReference type="ARBA" id="ARBA00004141"/>
    </source>
</evidence>
<keyword evidence="8 10" id="KW-0472">Membrane</keyword>
<dbReference type="FunFam" id="3.40.50.300:FF:000973">
    <property type="entry name" value="Multidrug resistance-associated protein 4"/>
    <property type="match status" value="1"/>
</dbReference>
<evidence type="ECO:0000256" key="7">
    <source>
        <dbReference type="ARBA" id="ARBA00022989"/>
    </source>
</evidence>
<dbReference type="Pfam" id="PF00664">
    <property type="entry name" value="ABC_membrane"/>
    <property type="match status" value="2"/>
</dbReference>
<feature type="transmembrane region" description="Helical" evidence="10">
    <location>
        <begin position="1230"/>
        <end position="1251"/>
    </location>
</feature>
<dbReference type="Proteomes" id="UP000053820">
    <property type="component" value="Unassembled WGS sequence"/>
</dbReference>
<dbReference type="GO" id="GO:0005524">
    <property type="term" value="F:ATP binding"/>
    <property type="evidence" value="ECO:0007669"/>
    <property type="project" value="UniProtKB-KW"/>
</dbReference>
<feature type="transmembrane region" description="Helical" evidence="10">
    <location>
        <begin position="149"/>
        <end position="166"/>
    </location>
</feature>
<feature type="transmembrane region" description="Helical" evidence="10">
    <location>
        <begin position="300"/>
        <end position="320"/>
    </location>
</feature>
<dbReference type="HOGENOM" id="CLU_000604_27_6_1"/>
<proteinExistence type="predicted"/>
<feature type="transmembrane region" description="Helical" evidence="10">
    <location>
        <begin position="1257"/>
        <end position="1278"/>
    </location>
</feature>
<feature type="transmembrane region" description="Helical" evidence="10">
    <location>
        <begin position="1147"/>
        <end position="1165"/>
    </location>
</feature>
<dbReference type="InterPro" id="IPR003593">
    <property type="entry name" value="AAA+_ATPase"/>
</dbReference>
<dbReference type="FunFam" id="1.20.1560.10:FF:000013">
    <property type="entry name" value="ABC transporter C family member 2"/>
    <property type="match status" value="1"/>
</dbReference>
<dbReference type="GO" id="GO:0016020">
    <property type="term" value="C:membrane"/>
    <property type="evidence" value="ECO:0007669"/>
    <property type="project" value="UniProtKB-SubCell"/>
</dbReference>
<keyword evidence="5" id="KW-0547">Nucleotide-binding</keyword>
<dbReference type="InterPro" id="IPR050173">
    <property type="entry name" value="ABC_transporter_C-like"/>
</dbReference>
<feature type="domain" description="ABC transmembrane type-1" evidence="12">
    <location>
        <begin position="1010"/>
        <end position="1293"/>
    </location>
</feature>
<dbReference type="SMART" id="SM00382">
    <property type="entry name" value="AAA"/>
    <property type="match status" value="2"/>
</dbReference>
<dbReference type="CDD" id="cd18596">
    <property type="entry name" value="ABC_6TM_VMR1_D1_like"/>
    <property type="match status" value="1"/>
</dbReference>
<dbReference type="PANTHER" id="PTHR24223">
    <property type="entry name" value="ATP-BINDING CASSETTE SUB-FAMILY C"/>
    <property type="match status" value="1"/>
</dbReference>
<dbReference type="Pfam" id="PF00005">
    <property type="entry name" value="ABC_tran"/>
    <property type="match status" value="2"/>
</dbReference>
<feature type="transmembrane region" description="Helical" evidence="10">
    <location>
        <begin position="6"/>
        <end position="26"/>
    </location>
</feature>
<dbReference type="InterPro" id="IPR036640">
    <property type="entry name" value="ABC1_TM_sf"/>
</dbReference>
<evidence type="ECO:0008006" key="15">
    <source>
        <dbReference type="Google" id="ProtNLM"/>
    </source>
</evidence>
<keyword evidence="14" id="KW-1185">Reference proteome</keyword>
<dbReference type="GO" id="GO:0140359">
    <property type="term" value="F:ABC-type transporter activity"/>
    <property type="evidence" value="ECO:0007669"/>
    <property type="project" value="InterPro"/>
</dbReference>
<evidence type="ECO:0000259" key="11">
    <source>
        <dbReference type="PROSITE" id="PS50893"/>
    </source>
</evidence>
<dbReference type="GO" id="GO:0016887">
    <property type="term" value="F:ATP hydrolysis activity"/>
    <property type="evidence" value="ECO:0007669"/>
    <property type="project" value="InterPro"/>
</dbReference>
<feature type="compositionally biased region" description="Low complexity" evidence="9">
    <location>
        <begin position="431"/>
        <end position="442"/>
    </location>
</feature>
<dbReference type="CDD" id="cd03244">
    <property type="entry name" value="ABCC_MRP_domain2"/>
    <property type="match status" value="1"/>
</dbReference>
<dbReference type="InterPro" id="IPR027417">
    <property type="entry name" value="P-loop_NTPase"/>
</dbReference>
<feature type="compositionally biased region" description="Polar residues" evidence="9">
    <location>
        <begin position="401"/>
        <end position="418"/>
    </location>
</feature>
<evidence type="ECO:0000256" key="6">
    <source>
        <dbReference type="ARBA" id="ARBA00022840"/>
    </source>
</evidence>
<feature type="domain" description="ABC transporter" evidence="11">
    <location>
        <begin position="700"/>
        <end position="940"/>
    </location>
</feature>
<feature type="transmembrane region" description="Helical" evidence="10">
    <location>
        <begin position="187"/>
        <end position="207"/>
    </location>
</feature>
<dbReference type="PANTHER" id="PTHR24223:SF356">
    <property type="entry name" value="ATP-BINDING CASSETTE TRANSPORTER ABC4"/>
    <property type="match status" value="1"/>
</dbReference>
<evidence type="ECO:0000259" key="12">
    <source>
        <dbReference type="PROSITE" id="PS50929"/>
    </source>
</evidence>
<feature type="transmembrane region" description="Helical" evidence="10">
    <location>
        <begin position="1049"/>
        <end position="1073"/>
    </location>
</feature>
<accession>A0A0C9VVT4</accession>
<name>A0A0C9VVT4_9AGAM</name>
<evidence type="ECO:0000256" key="10">
    <source>
        <dbReference type="SAM" id="Phobius"/>
    </source>
</evidence>
<feature type="transmembrane region" description="Helical" evidence="10">
    <location>
        <begin position="340"/>
        <end position="360"/>
    </location>
</feature>